<feature type="region of interest" description="Disordered" evidence="1">
    <location>
        <begin position="399"/>
        <end position="434"/>
    </location>
</feature>
<dbReference type="PROSITE" id="PS51257">
    <property type="entry name" value="PROKAR_LIPOPROTEIN"/>
    <property type="match status" value="1"/>
</dbReference>
<name>A0A1M4SIZ1_9GAMM</name>
<dbReference type="AlphaFoldDB" id="A0A1M4SIZ1"/>
<evidence type="ECO:0000313" key="3">
    <source>
        <dbReference type="EMBL" id="SHE32118.1"/>
    </source>
</evidence>
<reference evidence="4" key="1">
    <citation type="submission" date="2016-11" db="EMBL/GenBank/DDBJ databases">
        <authorList>
            <person name="Varghese N."/>
            <person name="Submissions S."/>
        </authorList>
    </citation>
    <scope>NUCLEOTIDE SEQUENCE [LARGE SCALE GENOMIC DNA]</scope>
    <source>
        <strain evidence="4">DSM 16579</strain>
    </source>
</reference>
<proteinExistence type="predicted"/>
<dbReference type="STRING" id="1122206.SAMN02745753_00047"/>
<dbReference type="OrthoDB" id="6099999at2"/>
<feature type="compositionally biased region" description="Polar residues" evidence="1">
    <location>
        <begin position="424"/>
        <end position="434"/>
    </location>
</feature>
<feature type="compositionally biased region" description="Basic and acidic residues" evidence="1">
    <location>
        <begin position="404"/>
        <end position="423"/>
    </location>
</feature>
<accession>A0A1M4SIZ1</accession>
<protein>
    <submittedName>
        <fullName evidence="3">Uncharacterized protein</fullName>
    </submittedName>
</protein>
<dbReference type="RefSeq" id="WP_072837731.1">
    <property type="nucleotide sequence ID" value="NZ_FQVF01000002.1"/>
</dbReference>
<sequence length="434" mass="47375">MKKELKFAALTAVITLTLAGCASNPDSASNLAADAKQSETITQINNLKQTIDAANKKMAQGIEEELDWFATEEVTDANKALAEAKVYYAKFEFNPSEANSSTGFFSSTTNIAAAEEGISKFNEHMTKAVNIKAAALSVLAEAFEYRTQLKKIDAQKYFPSTVKELENDLKKLVDQVSNDKVEAAISAQPTLVAKQQALEIKTVTAIYLTDAKKELDRLVKAGTAQHAPKSLSQASASLTAATAFIAAEPRSIDKIKLQAEAAMFSINRAEQIALTVKQLKALQQKDYEDYAIIYENILLEISNALNAEDRRDLAFEDQGKVLVAFIESNLKDQEASIQAQQQLRKELKDQKSYVELLKEKINTLNANLADAKKSLADLSSEKIAAEKAALEKVAKAKQATAEQENLKAEEAKVETKAPAEVKTETVQTESATAQ</sequence>
<gene>
    <name evidence="3" type="ORF">SAMN02745753_00047</name>
</gene>
<feature type="signal peptide" evidence="2">
    <location>
        <begin position="1"/>
        <end position="22"/>
    </location>
</feature>
<feature type="chain" id="PRO_5012092752" evidence="2">
    <location>
        <begin position="23"/>
        <end position="434"/>
    </location>
</feature>
<evidence type="ECO:0000313" key="4">
    <source>
        <dbReference type="Proteomes" id="UP000184517"/>
    </source>
</evidence>
<evidence type="ECO:0000256" key="1">
    <source>
        <dbReference type="SAM" id="MobiDB-lite"/>
    </source>
</evidence>
<dbReference type="EMBL" id="FQVF01000002">
    <property type="protein sequence ID" value="SHE32118.1"/>
    <property type="molecule type" value="Genomic_DNA"/>
</dbReference>
<keyword evidence="4" id="KW-1185">Reference proteome</keyword>
<dbReference type="Proteomes" id="UP000184517">
    <property type="component" value="Unassembled WGS sequence"/>
</dbReference>
<organism evidence="3 4">
    <name type="scientific">Marinomonas polaris DSM 16579</name>
    <dbReference type="NCBI Taxonomy" id="1122206"/>
    <lineage>
        <taxon>Bacteria</taxon>
        <taxon>Pseudomonadati</taxon>
        <taxon>Pseudomonadota</taxon>
        <taxon>Gammaproteobacteria</taxon>
        <taxon>Oceanospirillales</taxon>
        <taxon>Oceanospirillaceae</taxon>
        <taxon>Marinomonas</taxon>
    </lineage>
</organism>
<evidence type="ECO:0000256" key="2">
    <source>
        <dbReference type="SAM" id="SignalP"/>
    </source>
</evidence>
<keyword evidence="2" id="KW-0732">Signal</keyword>